<sequence length="51" mass="5861">MEQHDDSPATPKDATQATDEQRREQDKLDHQNDDPDAPAGWQTHHQIPDEN</sequence>
<name>A0A375YRD1_MYCPF</name>
<dbReference type="Proteomes" id="UP000252008">
    <property type="component" value="Unassembled WGS sequence"/>
</dbReference>
<evidence type="ECO:0000256" key="1">
    <source>
        <dbReference type="SAM" id="MobiDB-lite"/>
    </source>
</evidence>
<dbReference type="RefSeq" id="WP_165761593.1">
    <property type="nucleotide sequence ID" value="NZ_MVID01000012.1"/>
</dbReference>
<dbReference type="EMBL" id="UEGS01000001">
    <property type="protein sequence ID" value="SRX83653.1"/>
    <property type="molecule type" value="Genomic_DNA"/>
</dbReference>
<protein>
    <submittedName>
        <fullName evidence="2">Uncharacterized protein</fullName>
    </submittedName>
</protein>
<evidence type="ECO:0000313" key="2">
    <source>
        <dbReference type="EMBL" id="SRX83653.1"/>
    </source>
</evidence>
<evidence type="ECO:0000313" key="3">
    <source>
        <dbReference type="Proteomes" id="UP000252008"/>
    </source>
</evidence>
<proteinExistence type="predicted"/>
<feature type="region of interest" description="Disordered" evidence="1">
    <location>
        <begin position="1"/>
        <end position="51"/>
    </location>
</feature>
<gene>
    <name evidence="2" type="ORF">MPP7335_05434</name>
</gene>
<reference evidence="2 3" key="1">
    <citation type="submission" date="2018-05" db="EMBL/GenBank/DDBJ databases">
        <authorList>
            <consortium name="IHU Genomes"/>
        </authorList>
    </citation>
    <scope>NUCLEOTIDE SEQUENCE [LARGE SCALE GENOMIC DNA]</scope>
    <source>
        <strain evidence="2 3">P7335</strain>
    </source>
</reference>
<feature type="compositionally biased region" description="Basic and acidic residues" evidence="1">
    <location>
        <begin position="19"/>
        <end position="33"/>
    </location>
</feature>
<accession>A0A375YRD1</accession>
<organism evidence="2 3">
    <name type="scientific">Mycolicibacterium parafortuitum</name>
    <name type="common">Mycobacterium parafortuitum</name>
    <dbReference type="NCBI Taxonomy" id="39692"/>
    <lineage>
        <taxon>Bacteria</taxon>
        <taxon>Bacillati</taxon>
        <taxon>Actinomycetota</taxon>
        <taxon>Actinomycetes</taxon>
        <taxon>Mycobacteriales</taxon>
        <taxon>Mycobacteriaceae</taxon>
        <taxon>Mycolicibacterium</taxon>
    </lineage>
</organism>
<keyword evidence="3" id="KW-1185">Reference proteome</keyword>
<dbReference type="AlphaFoldDB" id="A0A375YRD1"/>